<evidence type="ECO:0000256" key="7">
    <source>
        <dbReference type="ARBA" id="ARBA00023128"/>
    </source>
</evidence>
<evidence type="ECO:0000256" key="5">
    <source>
        <dbReference type="ARBA" id="ARBA00022777"/>
    </source>
</evidence>
<keyword evidence="6 8" id="KW-0067">ATP-binding</keyword>
<dbReference type="AlphaFoldDB" id="A0A4E0RIT9"/>
<keyword evidence="5 8" id="KW-0418">Kinase</keyword>
<dbReference type="PANTHER" id="PTHR11947">
    <property type="entry name" value="PYRUVATE DEHYDROGENASE KINASE"/>
    <property type="match status" value="1"/>
</dbReference>
<gene>
    <name evidence="10" type="ORF">D915_002737</name>
</gene>
<dbReference type="EC" id="2.7.11.-" evidence="8"/>
<name>A0A4E0RIT9_FASHE</name>
<keyword evidence="4 8" id="KW-0547">Nucleotide-binding</keyword>
<accession>A0A4E0RIT9</accession>
<evidence type="ECO:0000256" key="8">
    <source>
        <dbReference type="RuleBase" id="RU366032"/>
    </source>
</evidence>
<evidence type="ECO:0000259" key="9">
    <source>
        <dbReference type="Pfam" id="PF10436"/>
    </source>
</evidence>
<comment type="caution">
    <text evidence="10">The sequence shown here is derived from an EMBL/GenBank/DDBJ whole genome shotgun (WGS) entry which is preliminary data.</text>
</comment>
<keyword evidence="3 8" id="KW-0808">Transferase</keyword>
<dbReference type="GO" id="GO:0010906">
    <property type="term" value="P:regulation of glucose metabolic process"/>
    <property type="evidence" value="ECO:0007669"/>
    <property type="project" value="TreeGrafter"/>
</dbReference>
<dbReference type="PANTHER" id="PTHR11947:SF20">
    <property type="entry name" value="[3-METHYL-2-OXOBUTANOATE DEHYDROGENASE [LIPOAMIDE]] KINASE, MITOCHONDRIAL"/>
    <property type="match status" value="1"/>
</dbReference>
<dbReference type="InterPro" id="IPR036784">
    <property type="entry name" value="AK/P_DHK_N_sf"/>
</dbReference>
<feature type="domain" description="Branched-chain alpha-ketoacid dehydrogenase kinase/Pyruvate dehydrogenase kinase N-terminal" evidence="9">
    <location>
        <begin position="69"/>
        <end position="220"/>
    </location>
</feature>
<dbReference type="Gene3D" id="3.30.565.10">
    <property type="entry name" value="Histidine kinase-like ATPase, C-terminal domain"/>
    <property type="match status" value="1"/>
</dbReference>
<dbReference type="Pfam" id="PF10436">
    <property type="entry name" value="BCDHK_Adom3"/>
    <property type="match status" value="1"/>
</dbReference>
<proteinExistence type="inferred from homology"/>
<dbReference type="Proteomes" id="UP000230066">
    <property type="component" value="Unassembled WGS sequence"/>
</dbReference>
<keyword evidence="7 8" id="KW-0496">Mitochondrion</keyword>
<evidence type="ECO:0000256" key="4">
    <source>
        <dbReference type="ARBA" id="ARBA00022741"/>
    </source>
</evidence>
<protein>
    <recommendedName>
        <fullName evidence="8">Protein-serine/threonine kinase</fullName>
        <ecNumber evidence="8">2.7.11.-</ecNumber>
    </recommendedName>
</protein>
<reference evidence="10" key="1">
    <citation type="submission" date="2019-03" db="EMBL/GenBank/DDBJ databases">
        <title>Improved annotation for the trematode Fasciola hepatica.</title>
        <authorList>
            <person name="Choi Y.-J."/>
            <person name="Martin J."/>
            <person name="Mitreva M."/>
        </authorList>
    </citation>
    <scope>NUCLEOTIDE SEQUENCE [LARGE SCALE GENOMIC DNA]</scope>
</reference>
<evidence type="ECO:0000256" key="2">
    <source>
        <dbReference type="ARBA" id="ARBA00022553"/>
    </source>
</evidence>
<sequence length="466" mass="52550">MLARYLTKSVEPLSFVGCTPIRGEHWETRSYRWKDDAIPLTNKERQDSISSYYTQSAVDVAAAKREVHLTPESLLYTAKNPNKSHILRSAQYLHRELPVRVAHRIMGFRTLPFIIGCHPIILSVHDMYLDAFKRLTSIPPIESLEDEVEFSRKLRTILDDHSQVLGQLARGFKECQSRIKDSVMIKTFLDQILTSRLGIRMLAEHHLALRESRPNHVGIISKYMSLTDVVKKQTEVVCDMFQLQYASTPKVIIAGQTNLIFPYIRMPLEYILIELLKNAFRATIEFRSRGASNLPPIHITLASDEIDFWVRISDHGGGIPQEIEHAIWDYHMSTPSAANVEAGWEKSQTPEVQELDVLPPPTASGGSLDPHIVVSRDALEDSISLPKPPPTYSQAPQIGGPQGFFSGLTQHQVALSIHGFGFGLPTSRAYAQFLGGDVQLYTIRPIGTDCFLRLRHIDGKAHSFRI</sequence>
<organism evidence="10 11">
    <name type="scientific">Fasciola hepatica</name>
    <name type="common">Liver fluke</name>
    <dbReference type="NCBI Taxonomy" id="6192"/>
    <lineage>
        <taxon>Eukaryota</taxon>
        <taxon>Metazoa</taxon>
        <taxon>Spiralia</taxon>
        <taxon>Lophotrochozoa</taxon>
        <taxon>Platyhelminthes</taxon>
        <taxon>Trematoda</taxon>
        <taxon>Digenea</taxon>
        <taxon>Plagiorchiida</taxon>
        <taxon>Echinostomata</taxon>
        <taxon>Echinostomatoidea</taxon>
        <taxon>Fasciolidae</taxon>
        <taxon>Fasciola</taxon>
    </lineage>
</organism>
<dbReference type="InterPro" id="IPR036890">
    <property type="entry name" value="HATPase_C_sf"/>
</dbReference>
<evidence type="ECO:0000313" key="10">
    <source>
        <dbReference type="EMBL" id="THD26421.1"/>
    </source>
</evidence>
<dbReference type="InterPro" id="IPR018955">
    <property type="entry name" value="BCDHK/PDK_N"/>
</dbReference>
<dbReference type="GO" id="GO:0005524">
    <property type="term" value="F:ATP binding"/>
    <property type="evidence" value="ECO:0007669"/>
    <property type="project" value="UniProtKB-UniRule"/>
</dbReference>
<dbReference type="Gene3D" id="1.20.140.20">
    <property type="entry name" value="Alpha-ketoacid/pyruvate dehydrogenase kinase, N-terminal domain"/>
    <property type="match status" value="1"/>
</dbReference>
<comment type="similarity">
    <text evidence="1 8">Belongs to the PDK/BCKDK protein kinase family.</text>
</comment>
<comment type="subcellular location">
    <subcellularLocation>
        <location evidence="8">Mitochondrion matrix</location>
    </subcellularLocation>
</comment>
<keyword evidence="2" id="KW-0597">Phosphoprotein</keyword>
<dbReference type="GO" id="GO:0004740">
    <property type="term" value="F:pyruvate dehydrogenase (acetyl-transferring) kinase activity"/>
    <property type="evidence" value="ECO:0007669"/>
    <property type="project" value="TreeGrafter"/>
</dbReference>
<evidence type="ECO:0000256" key="3">
    <source>
        <dbReference type="ARBA" id="ARBA00022679"/>
    </source>
</evidence>
<keyword evidence="11" id="KW-1185">Reference proteome</keyword>
<evidence type="ECO:0000256" key="6">
    <source>
        <dbReference type="ARBA" id="ARBA00022840"/>
    </source>
</evidence>
<evidence type="ECO:0000313" key="11">
    <source>
        <dbReference type="Proteomes" id="UP000230066"/>
    </source>
</evidence>
<evidence type="ECO:0000256" key="1">
    <source>
        <dbReference type="ARBA" id="ARBA00006155"/>
    </source>
</evidence>
<dbReference type="EMBL" id="JXXN02000748">
    <property type="protein sequence ID" value="THD26421.1"/>
    <property type="molecule type" value="Genomic_DNA"/>
</dbReference>
<dbReference type="SUPFAM" id="SSF69012">
    <property type="entry name" value="alpha-ketoacid dehydrogenase kinase, N-terminal domain"/>
    <property type="match status" value="1"/>
</dbReference>
<dbReference type="SUPFAM" id="SSF55874">
    <property type="entry name" value="ATPase domain of HSP90 chaperone/DNA topoisomerase II/histidine kinase"/>
    <property type="match status" value="2"/>
</dbReference>
<dbReference type="GO" id="GO:0005759">
    <property type="term" value="C:mitochondrial matrix"/>
    <property type="evidence" value="ECO:0007669"/>
    <property type="project" value="UniProtKB-SubCell"/>
</dbReference>
<dbReference type="InterPro" id="IPR039028">
    <property type="entry name" value="BCKD/PDK"/>
</dbReference>